<evidence type="ECO:0000256" key="1">
    <source>
        <dbReference type="SAM" id="MobiDB-lite"/>
    </source>
</evidence>
<feature type="compositionally biased region" description="Low complexity" evidence="1">
    <location>
        <begin position="143"/>
        <end position="154"/>
    </location>
</feature>
<name>A0A813EWW3_POLGL</name>
<protein>
    <submittedName>
        <fullName evidence="2">Uncharacterized protein</fullName>
    </submittedName>
</protein>
<dbReference type="EMBL" id="CAJNNV010015185">
    <property type="protein sequence ID" value="CAE8603276.1"/>
    <property type="molecule type" value="Genomic_DNA"/>
</dbReference>
<organism evidence="2 3">
    <name type="scientific">Polarella glacialis</name>
    <name type="common">Dinoflagellate</name>
    <dbReference type="NCBI Taxonomy" id="89957"/>
    <lineage>
        <taxon>Eukaryota</taxon>
        <taxon>Sar</taxon>
        <taxon>Alveolata</taxon>
        <taxon>Dinophyceae</taxon>
        <taxon>Suessiales</taxon>
        <taxon>Suessiaceae</taxon>
        <taxon>Polarella</taxon>
    </lineage>
</organism>
<evidence type="ECO:0000313" key="2">
    <source>
        <dbReference type="EMBL" id="CAE8603276.1"/>
    </source>
</evidence>
<feature type="compositionally biased region" description="Low complexity" evidence="1">
    <location>
        <begin position="114"/>
        <end position="126"/>
    </location>
</feature>
<accession>A0A813EWW3</accession>
<dbReference type="OrthoDB" id="444871at2759"/>
<sequence>AQPPPTVTPPWATPQQQASPGFLMKAAPPTFGAPPAASSAGGLAMPSGPSGLVNTLSIPEYFSRITQIYSIHRPDNVSKVEYLLQKYAGEEEYLYRSICQKYNIDPARWPGPPSQQMQSQSAGPWASAPPPMPPPPPQPPWAAPATASSLAAGQLASRPPVPPQPPQPPHSGYGARPPMAAAGPCRARLGLGHPEARRTPAYASDAPAGLSQTGSAQSWQTAKAAPPRVAKEVMEWDPASGKMVATTVDLDALDADLQELLGNSSVVAAAAAASSSTAVAYAASVSVASVQPSKPVRPAPTPAWSPAAVHHEPVSTANAVPMDPHMEIVEIDFLLLGERSGFFEDGDAGAGGSSGSAAAPMQVDVVTEGRKGSEMTC</sequence>
<feature type="compositionally biased region" description="Pro residues" evidence="1">
    <location>
        <begin position="1"/>
        <end position="12"/>
    </location>
</feature>
<dbReference type="Proteomes" id="UP000654075">
    <property type="component" value="Unassembled WGS sequence"/>
</dbReference>
<feature type="compositionally biased region" description="Pro residues" evidence="1">
    <location>
        <begin position="127"/>
        <end position="142"/>
    </location>
</feature>
<gene>
    <name evidence="2" type="ORF">PGLA1383_LOCUS21489</name>
</gene>
<feature type="non-terminal residue" evidence="2">
    <location>
        <position position="377"/>
    </location>
</feature>
<feature type="region of interest" description="Disordered" evidence="1">
    <location>
        <begin position="107"/>
        <end position="224"/>
    </location>
</feature>
<feature type="compositionally biased region" description="Pro residues" evidence="1">
    <location>
        <begin position="159"/>
        <end position="169"/>
    </location>
</feature>
<keyword evidence="3" id="KW-1185">Reference proteome</keyword>
<feature type="region of interest" description="Disordered" evidence="1">
    <location>
        <begin position="1"/>
        <end position="42"/>
    </location>
</feature>
<feature type="compositionally biased region" description="Low complexity" evidence="1">
    <location>
        <begin position="13"/>
        <end position="42"/>
    </location>
</feature>
<dbReference type="AlphaFoldDB" id="A0A813EWW3"/>
<comment type="caution">
    <text evidence="2">The sequence shown here is derived from an EMBL/GenBank/DDBJ whole genome shotgun (WGS) entry which is preliminary data.</text>
</comment>
<feature type="non-terminal residue" evidence="2">
    <location>
        <position position="1"/>
    </location>
</feature>
<reference evidence="2" key="1">
    <citation type="submission" date="2021-02" db="EMBL/GenBank/DDBJ databases">
        <authorList>
            <person name="Dougan E. K."/>
            <person name="Rhodes N."/>
            <person name="Thang M."/>
            <person name="Chan C."/>
        </authorList>
    </citation>
    <scope>NUCLEOTIDE SEQUENCE</scope>
</reference>
<proteinExistence type="predicted"/>
<evidence type="ECO:0000313" key="3">
    <source>
        <dbReference type="Proteomes" id="UP000654075"/>
    </source>
</evidence>
<feature type="compositionally biased region" description="Polar residues" evidence="1">
    <location>
        <begin position="210"/>
        <end position="221"/>
    </location>
</feature>